<proteinExistence type="inferred from homology"/>
<evidence type="ECO:0000313" key="6">
    <source>
        <dbReference type="EMBL" id="OGL86255.1"/>
    </source>
</evidence>
<dbReference type="SUPFAM" id="SSF53254">
    <property type="entry name" value="Phosphoglycerate mutase-like"/>
    <property type="match status" value="1"/>
</dbReference>
<keyword evidence="4" id="KW-0413">Isomerase</keyword>
<organism evidence="6 7">
    <name type="scientific">Candidatus Uhrbacteria bacterium RIFCSPLOWO2_02_FULL_48_18</name>
    <dbReference type="NCBI Taxonomy" id="1802408"/>
    <lineage>
        <taxon>Bacteria</taxon>
        <taxon>Candidatus Uhriibacteriota</taxon>
    </lineage>
</organism>
<protein>
    <recommendedName>
        <fullName evidence="2">phosphoglycerate mutase (2,3-diphosphoglycerate-dependent)</fullName>
        <ecNumber evidence="2">5.4.2.11</ecNumber>
    </recommendedName>
</protein>
<dbReference type="CDD" id="cd07067">
    <property type="entry name" value="HP_PGM_like"/>
    <property type="match status" value="1"/>
</dbReference>
<dbReference type="AlphaFoldDB" id="A0A1F7V778"/>
<dbReference type="Gene3D" id="3.40.50.1240">
    <property type="entry name" value="Phosphoglycerate mutase-like"/>
    <property type="match status" value="1"/>
</dbReference>
<evidence type="ECO:0000256" key="4">
    <source>
        <dbReference type="ARBA" id="ARBA00023235"/>
    </source>
</evidence>
<name>A0A1F7V778_9BACT</name>
<comment type="caution">
    <text evidence="6">The sequence shown here is derived from an EMBL/GenBank/DDBJ whole genome shotgun (WGS) entry which is preliminary data.</text>
</comment>
<dbReference type="EC" id="5.4.2.11" evidence="2"/>
<evidence type="ECO:0000256" key="3">
    <source>
        <dbReference type="ARBA" id="ARBA00023152"/>
    </source>
</evidence>
<dbReference type="InterPro" id="IPR029033">
    <property type="entry name" value="His_PPase_superfam"/>
</dbReference>
<evidence type="ECO:0000313" key="7">
    <source>
        <dbReference type="Proteomes" id="UP000176593"/>
    </source>
</evidence>
<evidence type="ECO:0000256" key="5">
    <source>
        <dbReference type="PIRSR" id="PIRSR613078-2"/>
    </source>
</evidence>
<sequence>MLKKLLVCWRTICIYIPFLRPLLGFPTLVVFIRHAQSKNNKAYAGKLFLERHDQIAAEDRYPDHRIPLSKEGEQQALHSGPFLRMKFGQPDACIHSGHLRTRQTLRGIMGAYGDVHVPVLEDRRWREREAGHTYLMPRPDVEQNFPYQQPYWDLVGDYYARPAGGESLADVLEKRLVAAFADLYKRFAGKRVFIFTHGRVIQCARAYLDELSLEMIEGYLKTKEDDPKNCAIMVYRYSPKLGKLVLHEYNTVCWQQDSLFITDF</sequence>
<dbReference type="InterPro" id="IPR005952">
    <property type="entry name" value="Phosphogly_mut1"/>
</dbReference>
<reference evidence="6 7" key="1">
    <citation type="journal article" date="2016" name="Nat. Commun.">
        <title>Thousands of microbial genomes shed light on interconnected biogeochemical processes in an aquifer system.</title>
        <authorList>
            <person name="Anantharaman K."/>
            <person name="Brown C.T."/>
            <person name="Hug L.A."/>
            <person name="Sharon I."/>
            <person name="Castelle C.J."/>
            <person name="Probst A.J."/>
            <person name="Thomas B.C."/>
            <person name="Singh A."/>
            <person name="Wilkins M.J."/>
            <person name="Karaoz U."/>
            <person name="Brodie E.L."/>
            <person name="Williams K.H."/>
            <person name="Hubbard S.S."/>
            <person name="Banfield J.F."/>
        </authorList>
    </citation>
    <scope>NUCLEOTIDE SEQUENCE [LARGE SCALE GENOMIC DNA]</scope>
</reference>
<dbReference type="SMART" id="SM00855">
    <property type="entry name" value="PGAM"/>
    <property type="match status" value="1"/>
</dbReference>
<feature type="binding site" evidence="5">
    <location>
        <position position="100"/>
    </location>
    <ligand>
        <name>substrate</name>
    </ligand>
</feature>
<dbReference type="InterPro" id="IPR013078">
    <property type="entry name" value="His_Pase_superF_clade-1"/>
</dbReference>
<accession>A0A1F7V778</accession>
<dbReference type="Pfam" id="PF00300">
    <property type="entry name" value="His_Phos_1"/>
    <property type="match status" value="1"/>
</dbReference>
<keyword evidence="3" id="KW-0324">Glycolysis</keyword>
<dbReference type="PANTHER" id="PTHR11931">
    <property type="entry name" value="PHOSPHOGLYCERATE MUTASE"/>
    <property type="match status" value="1"/>
</dbReference>
<comment type="similarity">
    <text evidence="1">Belongs to the phosphoglycerate mutase family. BPG-dependent PGAM subfamily.</text>
</comment>
<dbReference type="EMBL" id="MGEQ01000010">
    <property type="protein sequence ID" value="OGL86255.1"/>
    <property type="molecule type" value="Genomic_DNA"/>
</dbReference>
<dbReference type="Proteomes" id="UP000176593">
    <property type="component" value="Unassembled WGS sequence"/>
</dbReference>
<gene>
    <name evidence="6" type="ORF">A3I41_01685</name>
</gene>
<dbReference type="GO" id="GO:0006096">
    <property type="term" value="P:glycolytic process"/>
    <property type="evidence" value="ECO:0007669"/>
    <property type="project" value="UniProtKB-KW"/>
</dbReference>
<evidence type="ECO:0000256" key="2">
    <source>
        <dbReference type="ARBA" id="ARBA00012028"/>
    </source>
</evidence>
<dbReference type="GO" id="GO:0004619">
    <property type="term" value="F:phosphoglycerate mutase activity"/>
    <property type="evidence" value="ECO:0007669"/>
    <property type="project" value="UniProtKB-EC"/>
</dbReference>
<evidence type="ECO:0000256" key="1">
    <source>
        <dbReference type="ARBA" id="ARBA00006717"/>
    </source>
</evidence>